<organism evidence="1 2">
    <name type="scientific">Marseilla massiliensis</name>
    <dbReference type="NCBI Taxonomy" id="1841864"/>
    <lineage>
        <taxon>Bacteria</taxon>
        <taxon>Pseudomonadati</taxon>
        <taxon>Bacteroidota</taxon>
        <taxon>Bacteroidia</taxon>
        <taxon>Bacteroidales</taxon>
        <taxon>Prevotellaceae</taxon>
        <taxon>Marseilla</taxon>
    </lineage>
</organism>
<comment type="caution">
    <text evidence="1">The sequence shown here is derived from an EMBL/GenBank/DDBJ whole genome shotgun (WGS) entry which is preliminary data.</text>
</comment>
<dbReference type="AlphaFoldDB" id="A0A938WNJ1"/>
<name>A0A938WNJ1_9BACT</name>
<keyword evidence="2" id="KW-1185">Reference proteome</keyword>
<dbReference type="Gene3D" id="3.30.420.40">
    <property type="match status" value="2"/>
</dbReference>
<gene>
    <name evidence="1" type="ORF">H6B30_05760</name>
</gene>
<dbReference type="InterPro" id="IPR043129">
    <property type="entry name" value="ATPase_NBD"/>
</dbReference>
<dbReference type="CDD" id="cd24079">
    <property type="entry name" value="ASKHA_NBD_PG1100-like"/>
    <property type="match status" value="1"/>
</dbReference>
<sequence length="281" mass="29782">MILIADSGSTKTDWWLADGGHVVRRAASQGINPFHQDGGVIYGIVGGELLPQLGDDEPRAVFFYGSGCSPEMAPVVVEALGRAFPHAAAIEAHGDLLGAARAVCGPEQGIACILGTGSNSCLYDGTSIKLNTPPLGYILGDEGSGAVLGRNFVNAMFKGGLSAGLSDSFIAESGLTMAEIVRRVYREPMANRFLASLSPFIHRHIADASLRRLVIDNFRSFFRRNVSAYGRADLPVGVVGSVGYYYSAELSEAAEAEGFRLGRVVRSPMEGLVAYHASQGR</sequence>
<protein>
    <submittedName>
        <fullName evidence="1">ATPase</fullName>
    </submittedName>
</protein>
<dbReference type="Gene3D" id="1.10.720.160">
    <property type="match status" value="1"/>
</dbReference>
<reference evidence="1 2" key="1">
    <citation type="journal article" date="2021" name="Sci. Rep.">
        <title>The distribution of antibiotic resistance genes in chicken gut microbiota commensals.</title>
        <authorList>
            <person name="Juricova H."/>
            <person name="Matiasovicova J."/>
            <person name="Kubasova T."/>
            <person name="Cejkova D."/>
            <person name="Rychlik I."/>
        </authorList>
    </citation>
    <scope>NUCLEOTIDE SEQUENCE [LARGE SCALE GENOMIC DNA]</scope>
    <source>
        <strain evidence="1 2">An819</strain>
    </source>
</reference>
<dbReference type="Proteomes" id="UP000764045">
    <property type="component" value="Unassembled WGS sequence"/>
</dbReference>
<dbReference type="SUPFAM" id="SSF53067">
    <property type="entry name" value="Actin-like ATPase domain"/>
    <property type="match status" value="2"/>
</dbReference>
<dbReference type="RefSeq" id="WP_205108799.1">
    <property type="nucleotide sequence ID" value="NZ_JACJJL010000007.1"/>
</dbReference>
<dbReference type="EMBL" id="JACJJL010000007">
    <property type="protein sequence ID" value="MBM6661263.1"/>
    <property type="molecule type" value="Genomic_DNA"/>
</dbReference>
<dbReference type="InterPro" id="IPR052519">
    <property type="entry name" value="Euk-type_GlcNAc_Kinase"/>
</dbReference>
<proteinExistence type="predicted"/>
<dbReference type="PANTHER" id="PTHR43190">
    <property type="entry name" value="N-ACETYL-D-GLUCOSAMINE KINASE"/>
    <property type="match status" value="1"/>
</dbReference>
<evidence type="ECO:0000313" key="1">
    <source>
        <dbReference type="EMBL" id="MBM6661263.1"/>
    </source>
</evidence>
<dbReference type="PANTHER" id="PTHR43190:SF3">
    <property type="entry name" value="N-ACETYL-D-GLUCOSAMINE KINASE"/>
    <property type="match status" value="1"/>
</dbReference>
<accession>A0A938WNJ1</accession>
<evidence type="ECO:0000313" key="2">
    <source>
        <dbReference type="Proteomes" id="UP000764045"/>
    </source>
</evidence>